<accession>A0A7S3R1T0</accession>
<dbReference type="EMBL" id="HBIP01024861">
    <property type="protein sequence ID" value="CAE0499878.1"/>
    <property type="molecule type" value="Transcribed_RNA"/>
</dbReference>
<protein>
    <submittedName>
        <fullName evidence="1">Uncharacterized protein</fullName>
    </submittedName>
</protein>
<name>A0A7S3R1T0_DUNTE</name>
<reference evidence="1" key="1">
    <citation type="submission" date="2021-01" db="EMBL/GenBank/DDBJ databases">
        <authorList>
            <person name="Corre E."/>
            <person name="Pelletier E."/>
            <person name="Niang G."/>
            <person name="Scheremetjew M."/>
            <person name="Finn R."/>
            <person name="Kale V."/>
            <person name="Holt S."/>
            <person name="Cochrane G."/>
            <person name="Meng A."/>
            <person name="Brown T."/>
            <person name="Cohen L."/>
        </authorList>
    </citation>
    <scope>NUCLEOTIDE SEQUENCE</scope>
    <source>
        <strain evidence="1">CCMP1320</strain>
    </source>
</reference>
<evidence type="ECO:0000313" key="1">
    <source>
        <dbReference type="EMBL" id="CAE0499878.1"/>
    </source>
</evidence>
<gene>
    <name evidence="1" type="ORF">DTER00134_LOCUS14951</name>
</gene>
<sequence length="109" mass="11892">MGMPYPESALKMAARQPAGTLRVHQLTLSTRNHHKNSYKSQASIHNSGIHRRKQACSLGKLTMILLSYYACNLPHTSTLSQRPPAKPGIAALSDPKAAEALEHWSFGAS</sequence>
<organism evidence="1">
    <name type="scientific">Dunaliella tertiolecta</name>
    <name type="common">Green alga</name>
    <dbReference type="NCBI Taxonomy" id="3047"/>
    <lineage>
        <taxon>Eukaryota</taxon>
        <taxon>Viridiplantae</taxon>
        <taxon>Chlorophyta</taxon>
        <taxon>core chlorophytes</taxon>
        <taxon>Chlorophyceae</taxon>
        <taxon>CS clade</taxon>
        <taxon>Chlamydomonadales</taxon>
        <taxon>Dunaliellaceae</taxon>
        <taxon>Dunaliella</taxon>
    </lineage>
</organism>
<proteinExistence type="predicted"/>
<dbReference type="AlphaFoldDB" id="A0A7S3R1T0"/>